<keyword evidence="4" id="KW-1185">Reference proteome</keyword>
<dbReference type="InterPro" id="IPR036465">
    <property type="entry name" value="vWFA_dom_sf"/>
</dbReference>
<dbReference type="PANTHER" id="PTHR24020:SF84">
    <property type="entry name" value="VWFA DOMAIN-CONTAINING PROTEIN"/>
    <property type="match status" value="1"/>
</dbReference>
<protein>
    <submittedName>
        <fullName evidence="3">Oidioi.mRNA.OKI2018_I69.chr2.g6846.t1.cds</fullName>
    </submittedName>
</protein>
<dbReference type="Pfam" id="PF00092">
    <property type="entry name" value="VWA"/>
    <property type="match status" value="1"/>
</dbReference>
<feature type="chain" id="PRO_5045354744" evidence="1">
    <location>
        <begin position="16"/>
        <end position="354"/>
    </location>
</feature>
<accession>A0ABN7TBC4</accession>
<proteinExistence type="predicted"/>
<dbReference type="SUPFAM" id="SSF53300">
    <property type="entry name" value="vWA-like"/>
    <property type="match status" value="1"/>
</dbReference>
<keyword evidence="1" id="KW-0732">Signal</keyword>
<dbReference type="PROSITE" id="PS50234">
    <property type="entry name" value="VWFA"/>
    <property type="match status" value="1"/>
</dbReference>
<organism evidence="3 4">
    <name type="scientific">Oikopleura dioica</name>
    <name type="common">Tunicate</name>
    <dbReference type="NCBI Taxonomy" id="34765"/>
    <lineage>
        <taxon>Eukaryota</taxon>
        <taxon>Metazoa</taxon>
        <taxon>Chordata</taxon>
        <taxon>Tunicata</taxon>
        <taxon>Appendicularia</taxon>
        <taxon>Copelata</taxon>
        <taxon>Oikopleuridae</taxon>
        <taxon>Oikopleura</taxon>
    </lineage>
</organism>
<sequence>MKTFLLAALVSETGAGKLPCSGERKTGRVLNHITHHPNACCGPAPYDKLTKGCCAVANRDIPVVFNKGIQDCCGEHIIDLASQGCCKGVSHDLESHDCCEDGIRDAREFPGCRCEFTEWTEWSSCDATLGGGFQERVREFRVKEGMKGTICPTIPKSERLVERRDGTPDWFEGGPGQSCIQNSAFSLSNGLKNAGMYKDLIVLLDESTSIKESNFEYAKDLVSNIVKSLCGGIGKYSNRVSVVRFSADVKIDINFDEEMTTEDVVSKVKSFVYKPLENDDFRGSTYTASAMKEVYEKIISKSNGWRDGVGPPVCSGVIIDGTCYWIPSEYATPEQMEDVCAAYPGARPAVLGTV</sequence>
<dbReference type="InterPro" id="IPR050525">
    <property type="entry name" value="ECM_Assembly_Org"/>
</dbReference>
<name>A0ABN7TBC4_OIKDI</name>
<feature type="signal peptide" evidence="1">
    <location>
        <begin position="1"/>
        <end position="15"/>
    </location>
</feature>
<dbReference type="Pfam" id="PF24748">
    <property type="entry name" value="Galaxin_repeat"/>
    <property type="match status" value="1"/>
</dbReference>
<evidence type="ECO:0000256" key="1">
    <source>
        <dbReference type="SAM" id="SignalP"/>
    </source>
</evidence>
<gene>
    <name evidence="3" type="ORF">OKIOD_LOCUS15611</name>
</gene>
<dbReference type="PANTHER" id="PTHR24020">
    <property type="entry name" value="COLLAGEN ALPHA"/>
    <property type="match status" value="1"/>
</dbReference>
<dbReference type="SMART" id="SM00327">
    <property type="entry name" value="VWA"/>
    <property type="match status" value="1"/>
</dbReference>
<dbReference type="InterPro" id="IPR036383">
    <property type="entry name" value="TSP1_rpt_sf"/>
</dbReference>
<dbReference type="EMBL" id="OU015567">
    <property type="protein sequence ID" value="CAG5112655.1"/>
    <property type="molecule type" value="Genomic_DNA"/>
</dbReference>
<dbReference type="PROSITE" id="PS50092">
    <property type="entry name" value="TSP1"/>
    <property type="match status" value="1"/>
</dbReference>
<dbReference type="InterPro" id="IPR056601">
    <property type="entry name" value="Galaxin_dom"/>
</dbReference>
<feature type="domain" description="VWFA" evidence="2">
    <location>
        <begin position="199"/>
        <end position="321"/>
    </location>
</feature>
<dbReference type="InterPro" id="IPR000884">
    <property type="entry name" value="TSP1_rpt"/>
</dbReference>
<evidence type="ECO:0000259" key="2">
    <source>
        <dbReference type="PROSITE" id="PS50234"/>
    </source>
</evidence>
<evidence type="ECO:0000313" key="3">
    <source>
        <dbReference type="EMBL" id="CAG5112655.1"/>
    </source>
</evidence>
<dbReference type="Proteomes" id="UP001158576">
    <property type="component" value="Chromosome 2"/>
</dbReference>
<dbReference type="InterPro" id="IPR002035">
    <property type="entry name" value="VWF_A"/>
</dbReference>
<dbReference type="Gene3D" id="3.40.50.410">
    <property type="entry name" value="von Willebrand factor, type A domain"/>
    <property type="match status" value="1"/>
</dbReference>
<dbReference type="CDD" id="cd01450">
    <property type="entry name" value="vWFA_subfamily_ECM"/>
    <property type="match status" value="1"/>
</dbReference>
<dbReference type="SUPFAM" id="SSF82895">
    <property type="entry name" value="TSP-1 type 1 repeat"/>
    <property type="match status" value="1"/>
</dbReference>
<reference evidence="3 4" key="1">
    <citation type="submission" date="2021-04" db="EMBL/GenBank/DDBJ databases">
        <authorList>
            <person name="Bliznina A."/>
        </authorList>
    </citation>
    <scope>NUCLEOTIDE SEQUENCE [LARGE SCALE GENOMIC DNA]</scope>
</reference>
<dbReference type="Gene3D" id="2.20.100.10">
    <property type="entry name" value="Thrombospondin type-1 (TSP1) repeat"/>
    <property type="match status" value="1"/>
</dbReference>
<evidence type="ECO:0000313" key="4">
    <source>
        <dbReference type="Proteomes" id="UP001158576"/>
    </source>
</evidence>